<organism evidence="4 5">
    <name type="scientific">Rhizoctonia solani 123E</name>
    <dbReference type="NCBI Taxonomy" id="1423351"/>
    <lineage>
        <taxon>Eukaryota</taxon>
        <taxon>Fungi</taxon>
        <taxon>Dikarya</taxon>
        <taxon>Basidiomycota</taxon>
        <taxon>Agaricomycotina</taxon>
        <taxon>Agaricomycetes</taxon>
        <taxon>Cantharellales</taxon>
        <taxon>Ceratobasidiaceae</taxon>
        <taxon>Rhizoctonia</taxon>
    </lineage>
</organism>
<proteinExistence type="inferred from homology"/>
<evidence type="ECO:0000256" key="2">
    <source>
        <dbReference type="ARBA" id="ARBA00022448"/>
    </source>
</evidence>
<dbReference type="GO" id="GO:0051601">
    <property type="term" value="P:exocyst localization"/>
    <property type="evidence" value="ECO:0007669"/>
    <property type="project" value="TreeGrafter"/>
</dbReference>
<dbReference type="OrthoDB" id="190098at2759"/>
<comment type="caution">
    <text evidence="4">The sequence shown here is derived from an EMBL/GenBank/DDBJ whole genome shotgun (WGS) entry which is preliminary data.</text>
</comment>
<dbReference type="PANTHER" id="PTHR21292:SF1">
    <property type="entry name" value="EXOCYST COMPLEX COMPONENT 3"/>
    <property type="match status" value="1"/>
</dbReference>
<dbReference type="AlphaFoldDB" id="A0A074SB46"/>
<keyword evidence="2" id="KW-0813">Transport</keyword>
<dbReference type="GO" id="GO:0000145">
    <property type="term" value="C:exocyst"/>
    <property type="evidence" value="ECO:0007669"/>
    <property type="project" value="InterPro"/>
</dbReference>
<comment type="similarity">
    <text evidence="1">Belongs to the SEC6 family.</text>
</comment>
<reference evidence="4 5" key="1">
    <citation type="submission" date="2013-12" db="EMBL/GenBank/DDBJ databases">
        <authorList>
            <person name="Cubeta M."/>
            <person name="Pakala S."/>
            <person name="Fedorova N."/>
            <person name="Thomas E."/>
            <person name="Dean R."/>
            <person name="Jabaji S."/>
            <person name="Neate S."/>
            <person name="Toda T."/>
            <person name="Tavantzis S."/>
            <person name="Vilgalys R."/>
            <person name="Bharathan N."/>
            <person name="Pakala S."/>
            <person name="Losada L.S."/>
            <person name="Zafar N."/>
            <person name="Nierman W."/>
        </authorList>
    </citation>
    <scope>NUCLEOTIDE SEQUENCE [LARGE SCALE GENOMIC DNA]</scope>
    <source>
        <strain evidence="4 5">123E</strain>
    </source>
</reference>
<keyword evidence="3" id="KW-0268">Exocytosis</keyword>
<dbReference type="PANTHER" id="PTHR21292">
    <property type="entry name" value="EXOCYST COMPLEX COMPONENT SEC6-RELATED"/>
    <property type="match status" value="1"/>
</dbReference>
<sequence>MQSAAQAVGEILQSPDDLLKITAFRNKLEKEKASIDAKLKSGVREQLAATADGIQKLHNTRNSLQGIKDEMSTIDRKCSDPRNEVPTFDQISRVSVVHRNFSQTEEMVNNLLSMHAKIDAVEEMLIVDRQDILGPAPNLLAVHYQLNQLEAFRNQTTHQAKSADADARKTLARHFERLNRLSKAFDEYIFELGSNVLPIVRARNPGVIVRLIKICEIEGREDEKAIAIKLVKKAANLDAASKFKSMLANARVFKHYRSEVMKRIRQSIQQSFTEKQQEQQGDTIAYIDGLSDWMIVDLIQVFDEVVPCFPQDYEIWSLFVKNYHKFLDESLQAIVASNPEASVILRLHAFAKREYKQHLKKLQAELEVELAPEWLQPPLLGGKEQELIDDYVKLIVSRLDTLTTNLMTSEIEEFTRREQPPEIDPEGLYGMKGPVDFFQMVNQYTDAAVESGQGAVLASVVAESARVMTGLQAQWSKLLESEYRRLADKPEEAPGGFAEYVIALANDQIKSANYAETLSTRLEERVSEKYAKMIAEKLDDAINGYLDVAKKCTQVLIDLIFNDLKPATKKFFVAPDWYEGAMSQVLLTIRDYADDYQNYLNPSIFEILIEDLIDMFLSTYLTALRRTTKLRMPAAGDRLREDIADAFDLFKLYKPPQELDTNFDIMDQVLSLLTASQGMVFLSFWPFAQQHGPNLAFVEALMKARDDLDRSAVSEIMESCRRKVKDEQLTDPEKPTIMKKVAAQSVLVSHFGCMYVWDLAHVKIPGYVPPTMIFSPNCYNTSKPYFILYSSCAASCAVDLSGSFFAVSSIFANWNGNLAL</sequence>
<dbReference type="Gene3D" id="1.10.357.50">
    <property type="match status" value="1"/>
</dbReference>
<protein>
    <submittedName>
        <fullName evidence="4">Exocyst complex component Sec6</fullName>
    </submittedName>
</protein>
<dbReference type="Proteomes" id="UP000027456">
    <property type="component" value="Unassembled WGS sequence"/>
</dbReference>
<evidence type="ECO:0000313" key="4">
    <source>
        <dbReference type="EMBL" id="KEP54815.1"/>
    </source>
</evidence>
<evidence type="ECO:0000256" key="3">
    <source>
        <dbReference type="ARBA" id="ARBA00022483"/>
    </source>
</evidence>
<accession>A0A074SB46</accession>
<dbReference type="STRING" id="1423351.A0A074SB46"/>
<dbReference type="EMBL" id="AZST01000018">
    <property type="protein sequence ID" value="KEP54815.1"/>
    <property type="molecule type" value="Genomic_DNA"/>
</dbReference>
<dbReference type="InterPro" id="IPR010326">
    <property type="entry name" value="EXOC3/Sec6"/>
</dbReference>
<dbReference type="InterPro" id="IPR042532">
    <property type="entry name" value="EXOC3/Sec6_C"/>
</dbReference>
<dbReference type="Pfam" id="PF06046">
    <property type="entry name" value="Sec6"/>
    <property type="match status" value="1"/>
</dbReference>
<dbReference type="FunFam" id="1.10.357.50:FF:000006">
    <property type="entry name" value="Exocyst complex component sec6"/>
    <property type="match status" value="1"/>
</dbReference>
<evidence type="ECO:0000313" key="5">
    <source>
        <dbReference type="Proteomes" id="UP000027456"/>
    </source>
</evidence>
<dbReference type="Gene3D" id="1.10.357.70">
    <property type="entry name" value="Exocyst complex component Sec6, C-terminal domain"/>
    <property type="match status" value="1"/>
</dbReference>
<name>A0A074SB46_9AGAM</name>
<dbReference type="HOGENOM" id="CLU_011776_2_0_1"/>
<keyword evidence="5" id="KW-1185">Reference proteome</keyword>
<evidence type="ECO:0000256" key="1">
    <source>
        <dbReference type="ARBA" id="ARBA00009447"/>
    </source>
</evidence>
<dbReference type="GO" id="GO:0006887">
    <property type="term" value="P:exocytosis"/>
    <property type="evidence" value="ECO:0007669"/>
    <property type="project" value="UniProtKB-KW"/>
</dbReference>
<dbReference type="GO" id="GO:0000149">
    <property type="term" value="F:SNARE binding"/>
    <property type="evidence" value="ECO:0007669"/>
    <property type="project" value="TreeGrafter"/>
</dbReference>
<gene>
    <name evidence="4" type="ORF">V565_012870</name>
</gene>